<dbReference type="AlphaFoldDB" id="A0A9W8XK59"/>
<dbReference type="EMBL" id="JAPEUX010000005">
    <property type="protein sequence ID" value="KAJ4351410.1"/>
    <property type="molecule type" value="Genomic_DNA"/>
</dbReference>
<dbReference type="Proteomes" id="UP001140513">
    <property type="component" value="Unassembled WGS sequence"/>
</dbReference>
<accession>A0A9W8XK59</accession>
<gene>
    <name evidence="2" type="ORF">N0V89_006752</name>
</gene>
<name>A0A9W8XK59_9PLEO</name>
<evidence type="ECO:0000313" key="3">
    <source>
        <dbReference type="Proteomes" id="UP001140513"/>
    </source>
</evidence>
<feature type="compositionally biased region" description="Basic and acidic residues" evidence="1">
    <location>
        <begin position="353"/>
        <end position="364"/>
    </location>
</feature>
<dbReference type="RefSeq" id="XP_056069766.1">
    <property type="nucleotide sequence ID" value="XM_056215519.1"/>
</dbReference>
<reference evidence="2" key="1">
    <citation type="submission" date="2022-10" db="EMBL/GenBank/DDBJ databases">
        <title>Tapping the CABI collections for fungal endophytes: first genome assemblies for Collariella, Neodidymelliopsis, Ascochyta clinopodiicola, Didymella pomorum, Didymosphaeria variabile, Neocosmospora piperis and Neocucurbitaria cava.</title>
        <authorList>
            <person name="Hill R."/>
        </authorList>
    </citation>
    <scope>NUCLEOTIDE SEQUENCE</scope>
    <source>
        <strain evidence="2">IMI 356815</strain>
    </source>
</reference>
<evidence type="ECO:0000256" key="1">
    <source>
        <dbReference type="SAM" id="MobiDB-lite"/>
    </source>
</evidence>
<dbReference type="GeneID" id="80910282"/>
<evidence type="ECO:0000313" key="2">
    <source>
        <dbReference type="EMBL" id="KAJ4351410.1"/>
    </source>
</evidence>
<organism evidence="2 3">
    <name type="scientific">Didymosphaeria variabile</name>
    <dbReference type="NCBI Taxonomy" id="1932322"/>
    <lineage>
        <taxon>Eukaryota</taxon>
        <taxon>Fungi</taxon>
        <taxon>Dikarya</taxon>
        <taxon>Ascomycota</taxon>
        <taxon>Pezizomycotina</taxon>
        <taxon>Dothideomycetes</taxon>
        <taxon>Pleosporomycetidae</taxon>
        <taxon>Pleosporales</taxon>
        <taxon>Massarineae</taxon>
        <taxon>Didymosphaeriaceae</taxon>
        <taxon>Didymosphaeria</taxon>
    </lineage>
</organism>
<comment type="caution">
    <text evidence="2">The sequence shown here is derived from an EMBL/GenBank/DDBJ whole genome shotgun (WGS) entry which is preliminary data.</text>
</comment>
<sequence>MNGSKGVPGLKHGTKDEKGQYKYDTEHVLEWNTIAQFFDIFLDAKFAKDKVPNADPKKDIVGAHGVKSRGKEKFCTAWETTWGNWPTDQSFKLEKDGPSRNPLEHIADVYPSADPKFKREEFTGPQKSLNQLKLRFFKWNGKPDDFKDDWVPVPSQLYNEKMLAAGIPEKGSLGHYVLNDPGAALLRLRNVVGVRMYLNDKKVRKAMRDVNIRLQDRFDEIERALADPKNARSIASGGSSRTGAQQTARTLHPWKILNLGALWDEYMNEKWEMAGRHEQFVTKWEGELRKKYCLAKYRKDTKVGRKDSEKEQHRKQVTTDLFRKLQKFTVARKNAMSMKFSAPWKAGGRTQRPKNDAKFKDSKTPKRPKSNKSNPEDSV</sequence>
<keyword evidence="3" id="KW-1185">Reference proteome</keyword>
<dbReference type="OrthoDB" id="3762642at2759"/>
<proteinExistence type="predicted"/>
<feature type="region of interest" description="Disordered" evidence="1">
    <location>
        <begin position="339"/>
        <end position="379"/>
    </location>
</feature>
<protein>
    <submittedName>
        <fullName evidence="2">Uncharacterized protein</fullName>
    </submittedName>
</protein>